<organism evidence="2 3">
    <name type="scientific">Actinorugispora endophytica</name>
    <dbReference type="NCBI Taxonomy" id="1605990"/>
    <lineage>
        <taxon>Bacteria</taxon>
        <taxon>Bacillati</taxon>
        <taxon>Actinomycetota</taxon>
        <taxon>Actinomycetes</taxon>
        <taxon>Streptosporangiales</taxon>
        <taxon>Nocardiopsidaceae</taxon>
        <taxon>Actinorugispora</taxon>
    </lineage>
</organism>
<evidence type="ECO:0000313" key="3">
    <source>
        <dbReference type="Proteomes" id="UP000295281"/>
    </source>
</evidence>
<protein>
    <recommendedName>
        <fullName evidence="4">Peptide subunit release factor 1 (ERF1)</fullName>
    </recommendedName>
</protein>
<dbReference type="SUPFAM" id="SSF53137">
    <property type="entry name" value="Translational machinery components"/>
    <property type="match status" value="1"/>
</dbReference>
<dbReference type="EMBL" id="SNYN01000001">
    <property type="protein sequence ID" value="TDQ55283.1"/>
    <property type="molecule type" value="Genomic_DNA"/>
</dbReference>
<dbReference type="OrthoDB" id="5179393at2"/>
<gene>
    <name evidence="2" type="ORF">EV190_101608</name>
</gene>
<evidence type="ECO:0008006" key="4">
    <source>
        <dbReference type="Google" id="ProtNLM"/>
    </source>
</evidence>
<proteinExistence type="predicted"/>
<reference evidence="2 3" key="1">
    <citation type="submission" date="2019-03" db="EMBL/GenBank/DDBJ databases">
        <title>Genomic Encyclopedia of Type Strains, Phase IV (KMG-IV): sequencing the most valuable type-strain genomes for metagenomic binning, comparative biology and taxonomic classification.</title>
        <authorList>
            <person name="Goeker M."/>
        </authorList>
    </citation>
    <scope>NUCLEOTIDE SEQUENCE [LARGE SCALE GENOMIC DNA]</scope>
    <source>
        <strain evidence="2 3">DSM 46770</strain>
    </source>
</reference>
<dbReference type="InterPro" id="IPR040701">
    <property type="entry name" value="Bact_RF_family2"/>
</dbReference>
<dbReference type="InterPro" id="IPR042226">
    <property type="entry name" value="eFR1_2_sf"/>
</dbReference>
<name>A0A4R6V4Z8_9ACTN</name>
<sequence>MDLGLLRPLYKTTAPVASVSLDTTLAVENAPREIKLRWRGLRERLAGEGADEATLQALDDAVGGAPGVPGPQGEALFASEGRILAAYTLSRPPLRDRASWLPVVDPLDLVADRNRQLPYVVVAADREGADVDAYSADRHDPVSKRSFSGSTLHIQKVRVGGWSHKHYQRRSEELWDDNAAGVAQDVEAAVADVGAELVFVGGDERAIGKLRDHLGKSVLDIVVELPTGGRSDHAALTSLRESVDRALEVAVAQSHAQVLTRFTSDLKRGGAVEGVSMTAEALRRSQVETLLLTTGRNDEPRVWASPTDPLEVSSERHRLTDPDSAFAGPASALLLRAAVLSDAGFAELPDASRAAEGTGAVLRFTVAD</sequence>
<dbReference type="Proteomes" id="UP000295281">
    <property type="component" value="Unassembled WGS sequence"/>
</dbReference>
<feature type="region of interest" description="Disordered" evidence="1">
    <location>
        <begin position="298"/>
        <end position="323"/>
    </location>
</feature>
<keyword evidence="3" id="KW-1185">Reference proteome</keyword>
<comment type="caution">
    <text evidence="2">The sequence shown here is derived from an EMBL/GenBank/DDBJ whole genome shotgun (WGS) entry which is preliminary data.</text>
</comment>
<evidence type="ECO:0000256" key="1">
    <source>
        <dbReference type="SAM" id="MobiDB-lite"/>
    </source>
</evidence>
<dbReference type="RefSeq" id="WP_133739828.1">
    <property type="nucleotide sequence ID" value="NZ_SNYN01000001.1"/>
</dbReference>
<evidence type="ECO:0000313" key="2">
    <source>
        <dbReference type="EMBL" id="TDQ55283.1"/>
    </source>
</evidence>
<dbReference type="Gene3D" id="3.30.420.60">
    <property type="entry name" value="eRF1 domain 2"/>
    <property type="match status" value="1"/>
</dbReference>
<accession>A0A4R6V4Z8</accession>
<dbReference type="Pfam" id="PF18844">
    <property type="entry name" value="baeRF_family2"/>
    <property type="match status" value="1"/>
</dbReference>
<dbReference type="AlphaFoldDB" id="A0A4R6V4Z8"/>